<evidence type="ECO:0000256" key="7">
    <source>
        <dbReference type="ARBA" id="ARBA00022617"/>
    </source>
</evidence>
<dbReference type="PRINTS" id="PR00461">
    <property type="entry name" value="PLPEROXIDASE"/>
</dbReference>
<keyword evidence="13 19" id="KW-0376">Hydrogen peroxide</keyword>
<dbReference type="GO" id="GO:0042744">
    <property type="term" value="P:hydrogen peroxide catabolic process"/>
    <property type="evidence" value="ECO:0007669"/>
    <property type="project" value="UniProtKB-KW"/>
</dbReference>
<dbReference type="Gene3D" id="1.10.420.10">
    <property type="entry name" value="Peroxidase, domain 2"/>
    <property type="match status" value="1"/>
</dbReference>
<feature type="signal peptide" evidence="19">
    <location>
        <begin position="1"/>
        <end position="22"/>
    </location>
</feature>
<keyword evidence="10 19" id="KW-0560">Oxidoreductase</keyword>
<keyword evidence="7 19" id="KW-0349">Heme</keyword>
<evidence type="ECO:0000256" key="2">
    <source>
        <dbReference type="ARBA" id="ARBA00002322"/>
    </source>
</evidence>
<organism evidence="21 22">
    <name type="scientific">Glycine soja</name>
    <name type="common">Wild soybean</name>
    <dbReference type="NCBI Taxonomy" id="3848"/>
    <lineage>
        <taxon>Eukaryota</taxon>
        <taxon>Viridiplantae</taxon>
        <taxon>Streptophyta</taxon>
        <taxon>Embryophyta</taxon>
        <taxon>Tracheophyta</taxon>
        <taxon>Spermatophyta</taxon>
        <taxon>Magnoliopsida</taxon>
        <taxon>eudicotyledons</taxon>
        <taxon>Gunneridae</taxon>
        <taxon>Pentapetalae</taxon>
        <taxon>rosids</taxon>
        <taxon>fabids</taxon>
        <taxon>Fabales</taxon>
        <taxon>Fabaceae</taxon>
        <taxon>Papilionoideae</taxon>
        <taxon>50 kb inversion clade</taxon>
        <taxon>NPAAA clade</taxon>
        <taxon>indigoferoid/millettioid clade</taxon>
        <taxon>Phaseoleae</taxon>
        <taxon>Glycine</taxon>
        <taxon>Glycine subgen. Soja</taxon>
    </lineage>
</organism>
<dbReference type="EC" id="1.11.1.7" evidence="4 19"/>
<evidence type="ECO:0000256" key="17">
    <source>
        <dbReference type="PIRSR" id="PIRSR600823-4"/>
    </source>
</evidence>
<protein>
    <recommendedName>
        <fullName evidence="4 19">Peroxidase</fullName>
        <ecNumber evidence="4 19">1.11.1.7</ecNumber>
    </recommendedName>
</protein>
<comment type="caution">
    <text evidence="21">The sequence shown here is derived from an EMBL/GenBank/DDBJ whole genome shotgun (WGS) entry which is preliminary data.</text>
</comment>
<evidence type="ECO:0000313" key="21">
    <source>
        <dbReference type="EMBL" id="RZB88125.1"/>
    </source>
</evidence>
<keyword evidence="8 16" id="KW-0479">Metal-binding</keyword>
<dbReference type="GO" id="GO:0046872">
    <property type="term" value="F:metal ion binding"/>
    <property type="evidence" value="ECO:0007669"/>
    <property type="project" value="UniProtKB-UniRule"/>
</dbReference>
<keyword evidence="9 19" id="KW-0732">Signal</keyword>
<proteinExistence type="inferred from homology"/>
<feature type="binding site" evidence="16">
    <location>
        <position position="87"/>
    </location>
    <ligand>
        <name>Ca(2+)</name>
        <dbReference type="ChEBI" id="CHEBI:29108"/>
        <label>1</label>
    </ligand>
</feature>
<keyword evidence="6 19" id="KW-0575">Peroxidase</keyword>
<evidence type="ECO:0000259" key="20">
    <source>
        <dbReference type="PROSITE" id="PS50873"/>
    </source>
</evidence>
<feature type="active site" description="Proton acceptor" evidence="14">
    <location>
        <position position="64"/>
    </location>
</feature>
<feature type="chain" id="PRO_5018817228" description="Peroxidase" evidence="19">
    <location>
        <begin position="23"/>
        <end position="330"/>
    </location>
</feature>
<dbReference type="PROSITE" id="PS00436">
    <property type="entry name" value="PEROXIDASE_2"/>
    <property type="match status" value="1"/>
</dbReference>
<dbReference type="AlphaFoldDB" id="A0A445IPZ9"/>
<feature type="disulfide bond" evidence="18">
    <location>
        <begin position="66"/>
        <end position="71"/>
    </location>
</feature>
<dbReference type="GO" id="GO:0005576">
    <property type="term" value="C:extracellular region"/>
    <property type="evidence" value="ECO:0007669"/>
    <property type="project" value="UniProtKB-SubCell"/>
</dbReference>
<keyword evidence="12 18" id="KW-1015">Disulfide bond</keyword>
<dbReference type="CDD" id="cd00693">
    <property type="entry name" value="secretory_peroxidase"/>
    <property type="match status" value="1"/>
</dbReference>
<dbReference type="InterPro" id="IPR019794">
    <property type="entry name" value="Peroxidases_AS"/>
</dbReference>
<dbReference type="PANTHER" id="PTHR31517:SF88">
    <property type="entry name" value="PEROXIDASE 41"/>
    <property type="match status" value="1"/>
</dbReference>
<dbReference type="PRINTS" id="PR00458">
    <property type="entry name" value="PEROXIDASE"/>
</dbReference>
<feature type="disulfide bond" evidence="18">
    <location>
        <begin position="121"/>
        <end position="322"/>
    </location>
</feature>
<evidence type="ECO:0000256" key="6">
    <source>
        <dbReference type="ARBA" id="ARBA00022559"/>
    </source>
</evidence>
<dbReference type="InterPro" id="IPR033905">
    <property type="entry name" value="Secretory_peroxidase"/>
</dbReference>
<evidence type="ECO:0000256" key="18">
    <source>
        <dbReference type="PIRSR" id="PIRSR600823-5"/>
    </source>
</evidence>
<dbReference type="FunFam" id="1.10.420.10:FF:000007">
    <property type="entry name" value="Peroxidase"/>
    <property type="match status" value="1"/>
</dbReference>
<feature type="disulfide bond" evidence="18">
    <location>
        <begin position="33"/>
        <end position="115"/>
    </location>
</feature>
<evidence type="ECO:0000256" key="9">
    <source>
        <dbReference type="ARBA" id="ARBA00022729"/>
    </source>
</evidence>
<comment type="similarity">
    <text evidence="3">Belongs to the peroxidase family. Ascorbate peroxidase subfamily.</text>
</comment>
<comment type="similarity">
    <text evidence="19">Belongs to the peroxidase family. Classical plant (class III) peroxidase subfamily.</text>
</comment>
<evidence type="ECO:0000256" key="1">
    <source>
        <dbReference type="ARBA" id="ARBA00000189"/>
    </source>
</evidence>
<evidence type="ECO:0000256" key="5">
    <source>
        <dbReference type="ARBA" id="ARBA00022525"/>
    </source>
</evidence>
<dbReference type="InterPro" id="IPR000823">
    <property type="entry name" value="Peroxidase_pln"/>
</dbReference>
<feature type="site" description="Transition state stabilizer" evidence="17">
    <location>
        <position position="60"/>
    </location>
</feature>
<feature type="binding site" evidence="16">
    <location>
        <position position="254"/>
    </location>
    <ligand>
        <name>Ca(2+)</name>
        <dbReference type="ChEBI" id="CHEBI:29108"/>
        <label>2</label>
    </ligand>
</feature>
<dbReference type="GO" id="GO:0020037">
    <property type="term" value="F:heme binding"/>
    <property type="evidence" value="ECO:0007669"/>
    <property type="project" value="UniProtKB-UniRule"/>
</dbReference>
<dbReference type="Gramene" id="XM_028326846.1">
    <property type="protein sequence ID" value="XP_028182647.1"/>
    <property type="gene ID" value="LOC114369617"/>
</dbReference>
<keyword evidence="5 19" id="KW-0964">Secreted</keyword>
<feature type="binding site" evidence="16">
    <location>
        <position position="65"/>
    </location>
    <ligand>
        <name>Ca(2+)</name>
        <dbReference type="ChEBI" id="CHEBI:29108"/>
        <label>1</label>
    </ligand>
</feature>
<dbReference type="Proteomes" id="UP000289340">
    <property type="component" value="Chromosome 10"/>
</dbReference>
<dbReference type="FunFam" id="1.10.520.10:FF:000008">
    <property type="entry name" value="Peroxidase"/>
    <property type="match status" value="1"/>
</dbReference>
<evidence type="ECO:0000256" key="15">
    <source>
        <dbReference type="PIRSR" id="PIRSR600823-2"/>
    </source>
</evidence>
<feature type="binding site" evidence="16">
    <location>
        <position position="74"/>
    </location>
    <ligand>
        <name>Ca(2+)</name>
        <dbReference type="ChEBI" id="CHEBI:29108"/>
        <label>1</label>
    </ligand>
</feature>
<evidence type="ECO:0000256" key="10">
    <source>
        <dbReference type="ARBA" id="ARBA00023002"/>
    </source>
</evidence>
<feature type="domain" description="Plant heme peroxidase family profile" evidence="20">
    <location>
        <begin position="23"/>
        <end position="326"/>
    </location>
</feature>
<dbReference type="InterPro" id="IPR002016">
    <property type="entry name" value="Haem_peroxidase"/>
</dbReference>
<dbReference type="GO" id="GO:0140825">
    <property type="term" value="F:lactoperoxidase activity"/>
    <property type="evidence" value="ECO:0007669"/>
    <property type="project" value="UniProtKB-EC"/>
</dbReference>
<evidence type="ECO:0000256" key="16">
    <source>
        <dbReference type="PIRSR" id="PIRSR600823-3"/>
    </source>
</evidence>
<feature type="binding site" evidence="15">
    <location>
        <position position="163"/>
    </location>
    <ligand>
        <name>substrate</name>
    </ligand>
</feature>
<comment type="function">
    <text evidence="2">Removal of H(2)O(2), oxidation of toxic reductants, biosynthesis and degradation of lignin, suberization, auxin catabolism, response to environmental stresses such as wounding, pathogen attack and oxidative stress. These functions might be dependent on each isozyme/isoform in each plant tissue.</text>
</comment>
<keyword evidence="16 19" id="KW-0106">Calcium</keyword>
<name>A0A445IPZ9_GLYSO</name>
<dbReference type="SMR" id="A0A445IPZ9"/>
<dbReference type="InterPro" id="IPR019793">
    <property type="entry name" value="Peroxidases_heam-ligand_BS"/>
</dbReference>
<reference evidence="21 22" key="1">
    <citation type="submission" date="2018-09" db="EMBL/GenBank/DDBJ databases">
        <title>A high-quality reference genome of wild soybean provides a powerful tool to mine soybean genomes.</title>
        <authorList>
            <person name="Xie M."/>
            <person name="Chung C.Y.L."/>
            <person name="Li M.-W."/>
            <person name="Wong F.-L."/>
            <person name="Chan T.-F."/>
            <person name="Lam H.-M."/>
        </authorList>
    </citation>
    <scope>NUCLEOTIDE SEQUENCE [LARGE SCALE GENOMIC DNA]</scope>
    <source>
        <strain evidence="22">cv. W05</strain>
        <tissue evidence="21">Hypocotyl of etiolated seedlings</tissue>
    </source>
</reference>
<feature type="binding site" evidence="16">
    <location>
        <position position="194"/>
    </location>
    <ligand>
        <name>Ca(2+)</name>
        <dbReference type="ChEBI" id="CHEBI:29108"/>
        <label>2</label>
    </ligand>
</feature>
<evidence type="ECO:0000256" key="19">
    <source>
        <dbReference type="RuleBase" id="RU362060"/>
    </source>
</evidence>
<gene>
    <name evidence="21" type="ORF">D0Y65_027574</name>
</gene>
<dbReference type="Pfam" id="PF00141">
    <property type="entry name" value="peroxidase"/>
    <property type="match status" value="1"/>
</dbReference>
<keyword evidence="11 16" id="KW-0408">Iron</keyword>
<keyword evidence="22" id="KW-1185">Reference proteome</keyword>
<evidence type="ECO:0000256" key="4">
    <source>
        <dbReference type="ARBA" id="ARBA00012313"/>
    </source>
</evidence>
<evidence type="ECO:0000256" key="8">
    <source>
        <dbReference type="ARBA" id="ARBA00022723"/>
    </source>
</evidence>
<evidence type="ECO:0000256" key="12">
    <source>
        <dbReference type="ARBA" id="ARBA00023157"/>
    </source>
</evidence>
<feature type="binding site" description="axial binding residue" evidence="16">
    <location>
        <position position="193"/>
    </location>
    <ligand>
        <name>heme b</name>
        <dbReference type="ChEBI" id="CHEBI:60344"/>
    </ligand>
    <ligandPart>
        <name>Fe</name>
        <dbReference type="ChEBI" id="CHEBI:18248"/>
    </ligandPart>
</feature>
<comment type="cofactor">
    <cofactor evidence="16 19">
        <name>Ca(2+)</name>
        <dbReference type="ChEBI" id="CHEBI:29108"/>
    </cofactor>
    <text evidence="16 19">Binds 2 calcium ions per subunit.</text>
</comment>
<dbReference type="PROSITE" id="PS00435">
    <property type="entry name" value="PEROXIDASE_1"/>
    <property type="match status" value="1"/>
</dbReference>
<dbReference type="EMBL" id="QZWG01000010">
    <property type="protein sequence ID" value="RZB88125.1"/>
    <property type="molecule type" value="Genomic_DNA"/>
</dbReference>
<comment type="catalytic activity">
    <reaction evidence="1 19">
        <text>2 a phenolic donor + H2O2 = 2 a phenolic radical donor + 2 H2O</text>
        <dbReference type="Rhea" id="RHEA:56136"/>
        <dbReference type="ChEBI" id="CHEBI:15377"/>
        <dbReference type="ChEBI" id="CHEBI:16240"/>
        <dbReference type="ChEBI" id="CHEBI:139520"/>
        <dbReference type="ChEBI" id="CHEBI:139521"/>
        <dbReference type="EC" id="1.11.1.7"/>
    </reaction>
</comment>
<feature type="binding site" evidence="16">
    <location>
        <position position="72"/>
    </location>
    <ligand>
        <name>Ca(2+)</name>
        <dbReference type="ChEBI" id="CHEBI:29108"/>
        <label>1</label>
    </ligand>
</feature>
<evidence type="ECO:0000256" key="14">
    <source>
        <dbReference type="PIRSR" id="PIRSR600823-1"/>
    </source>
</evidence>
<accession>A0A445IPZ9</accession>
<comment type="cofactor">
    <cofactor evidence="16 19">
        <name>heme b</name>
        <dbReference type="ChEBI" id="CHEBI:60344"/>
    </cofactor>
    <text evidence="16 19">Binds 1 heme b (iron(II)-protoporphyrin IX) group per subunit.</text>
</comment>
<dbReference type="PROSITE" id="PS50873">
    <property type="entry name" value="PEROXIDASE_4"/>
    <property type="match status" value="1"/>
</dbReference>
<dbReference type="SUPFAM" id="SSF48113">
    <property type="entry name" value="Heme-dependent peroxidases"/>
    <property type="match status" value="1"/>
</dbReference>
<dbReference type="Gene3D" id="1.10.520.10">
    <property type="match status" value="1"/>
</dbReference>
<dbReference type="InterPro" id="IPR010255">
    <property type="entry name" value="Haem_peroxidase_sf"/>
</dbReference>
<evidence type="ECO:0000256" key="13">
    <source>
        <dbReference type="ARBA" id="ARBA00023324"/>
    </source>
</evidence>
<feature type="disulfide bond" evidence="18">
    <location>
        <begin position="200"/>
        <end position="232"/>
    </location>
</feature>
<dbReference type="GO" id="GO:0006979">
    <property type="term" value="P:response to oxidative stress"/>
    <property type="evidence" value="ECO:0007669"/>
    <property type="project" value="UniProtKB-UniRule"/>
</dbReference>
<evidence type="ECO:0000256" key="11">
    <source>
        <dbReference type="ARBA" id="ARBA00023004"/>
    </source>
</evidence>
<dbReference type="PANTHER" id="PTHR31517">
    <property type="match status" value="1"/>
</dbReference>
<feature type="binding site" evidence="16">
    <location>
        <position position="246"/>
    </location>
    <ligand>
        <name>Ca(2+)</name>
        <dbReference type="ChEBI" id="CHEBI:29108"/>
        <label>2</label>
    </ligand>
</feature>
<evidence type="ECO:0000313" key="22">
    <source>
        <dbReference type="Proteomes" id="UP000289340"/>
    </source>
</evidence>
<comment type="subcellular location">
    <subcellularLocation>
        <location evidence="19">Secreted</location>
    </subcellularLocation>
</comment>
<feature type="binding site" evidence="16">
    <location>
        <position position="70"/>
    </location>
    <ligand>
        <name>Ca(2+)</name>
        <dbReference type="ChEBI" id="CHEBI:29108"/>
        <label>1</label>
    </ligand>
</feature>
<sequence length="330" mass="36574">MAFPFPILFLLFLSLTPSFSSATLNVDYYKKSCPLFEKIVMENVFHKQSTSVATAPGLLRLFFHDCITDGCDASILITSNSYNPHAERDADLNLSLAGDAFDIIFRIKNALELACPGVVSCSDIVAQATRDLVKMVGGPYYPVRLGRKDSTESVAARVSASLPTPDMTMDQLLEKFTSKGFTVKEMVALSGAHTIGFAHCKEFINRIYNFSKTSDADPLMHPKLVKGLRVVCQNFTKDISMAAFNDVRSPGKFDNVYYQNVMKGLGLLTSDSILAVDPRTKPIVELYANDQQAFFKDFAAAMEKLSVFRVKTGNKGEVRNRCDQFNHIPV</sequence>
<evidence type="ECO:0000256" key="3">
    <source>
        <dbReference type="ARBA" id="ARBA00006873"/>
    </source>
</evidence>